<accession>A0A1B4V3L3</accession>
<dbReference type="Gene3D" id="3.40.190.10">
    <property type="entry name" value="Periplasmic binding protein-like II"/>
    <property type="match status" value="2"/>
</dbReference>
<evidence type="ECO:0000256" key="4">
    <source>
        <dbReference type="ARBA" id="ARBA00023237"/>
    </source>
</evidence>
<keyword evidence="4 7" id="KW-0998">Cell outer membrane</keyword>
<comment type="caution">
    <text evidence="7">Lacks conserved residue(s) required for the propagation of feature annotation.</text>
</comment>
<dbReference type="Proteomes" id="UP000218899">
    <property type="component" value="Chromosome"/>
</dbReference>
<comment type="similarity">
    <text evidence="1">Belongs to the bacterial solute-binding protein 3 family.</text>
</comment>
<dbReference type="AlphaFoldDB" id="A0A1B4V3L3"/>
<dbReference type="InterPro" id="IPR023703">
    <property type="entry name" value="MltF"/>
</dbReference>
<dbReference type="Pfam" id="PF01464">
    <property type="entry name" value="SLT"/>
    <property type="match status" value="1"/>
</dbReference>
<keyword evidence="3 7" id="KW-0472">Membrane</keyword>
<dbReference type="SMART" id="SM00062">
    <property type="entry name" value="PBPb"/>
    <property type="match status" value="1"/>
</dbReference>
<feature type="active site" evidence="7">
    <location>
        <position position="321"/>
    </location>
</feature>
<dbReference type="NCBIfam" id="NF008112">
    <property type="entry name" value="PRK10859.1"/>
    <property type="match status" value="1"/>
</dbReference>
<dbReference type="PANTHER" id="PTHR35936:SF32">
    <property type="entry name" value="MEMBRANE-BOUND LYTIC MUREIN TRANSGLYCOSYLASE F"/>
    <property type="match status" value="1"/>
</dbReference>
<dbReference type="GO" id="GO:0071555">
    <property type="term" value="P:cell wall organization"/>
    <property type="evidence" value="ECO:0007669"/>
    <property type="project" value="UniProtKB-KW"/>
</dbReference>
<dbReference type="HAMAP" id="MF_02016">
    <property type="entry name" value="MltF"/>
    <property type="match status" value="1"/>
</dbReference>
<feature type="chain" id="PRO_5009003929" description="Membrane-bound lytic murein transglycosylase F" evidence="7">
    <location>
        <begin position="33"/>
        <end position="481"/>
    </location>
</feature>
<comment type="similarity">
    <text evidence="7">In the C-terminal section; belongs to the transglycosylase Slt family.</text>
</comment>
<dbReference type="SUPFAM" id="SSF53955">
    <property type="entry name" value="Lysozyme-like"/>
    <property type="match status" value="1"/>
</dbReference>
<feature type="signal peptide" evidence="7">
    <location>
        <begin position="1"/>
        <end position="32"/>
    </location>
</feature>
<evidence type="ECO:0000256" key="7">
    <source>
        <dbReference type="HAMAP-Rule" id="MF_02016"/>
    </source>
</evidence>
<comment type="catalytic activity">
    <reaction evidence="7">
        <text>Exolytic cleavage of the (1-&gt;4)-beta-glycosidic linkage between N-acetylmuramic acid (MurNAc) and N-acetylglucosamine (GlcNAc) residues in peptidoglycan, from either the reducing or the non-reducing ends of the peptidoglycan chains, with concomitant formation of a 1,6-anhydrobond in the MurNAc residue.</text>
        <dbReference type="EC" id="4.2.2.n1"/>
    </reaction>
</comment>
<feature type="domain" description="Solute-binding protein family 3/N-terminal" evidence="8">
    <location>
        <begin position="50"/>
        <end position="274"/>
    </location>
</feature>
<comment type="domain">
    <text evidence="7">The N-terminal domain does not have lytic activity and probably modulates enzymatic activity. The C-terminal domain is the catalytic active domain.</text>
</comment>
<dbReference type="CDD" id="cd01009">
    <property type="entry name" value="PBP2_YfhD_N"/>
    <property type="match status" value="1"/>
</dbReference>
<dbReference type="KEGG" id="sva:SVA_1596"/>
<dbReference type="EMBL" id="AP014936">
    <property type="protein sequence ID" value="BAU48158.1"/>
    <property type="molecule type" value="Genomic_DNA"/>
</dbReference>
<evidence type="ECO:0000256" key="3">
    <source>
        <dbReference type="ARBA" id="ARBA00023136"/>
    </source>
</evidence>
<keyword evidence="2 7" id="KW-0732">Signal</keyword>
<dbReference type="Pfam" id="PF00497">
    <property type="entry name" value="SBP_bac_3"/>
    <property type="match status" value="1"/>
</dbReference>
<dbReference type="InterPro" id="IPR008258">
    <property type="entry name" value="Transglycosylase_SLT_dom_1"/>
</dbReference>
<dbReference type="PROSITE" id="PS51257">
    <property type="entry name" value="PROKAR_LIPOPROTEIN"/>
    <property type="match status" value="1"/>
</dbReference>
<dbReference type="OrthoDB" id="9815002at2"/>
<dbReference type="EC" id="4.2.2.n1" evidence="7"/>
<evidence type="ECO:0000313" key="10">
    <source>
        <dbReference type="Proteomes" id="UP000218899"/>
    </source>
</evidence>
<reference evidence="9 10" key="1">
    <citation type="submission" date="2015-08" db="EMBL/GenBank/DDBJ databases">
        <title>Complete genome sequence of Sulfurifustis variabilis.</title>
        <authorList>
            <person name="Miura A."/>
            <person name="Kojima H."/>
            <person name="Fukui M."/>
        </authorList>
    </citation>
    <scope>NUCLEOTIDE SEQUENCE [LARGE SCALE GENOMIC DNA]</scope>
    <source>
        <strain evidence="10">skN76</strain>
    </source>
</reference>
<keyword evidence="5 7" id="KW-0456">Lyase</keyword>
<evidence type="ECO:0000256" key="1">
    <source>
        <dbReference type="ARBA" id="ARBA00010333"/>
    </source>
</evidence>
<proteinExistence type="inferred from homology"/>
<evidence type="ECO:0000256" key="5">
    <source>
        <dbReference type="ARBA" id="ARBA00023239"/>
    </source>
</evidence>
<dbReference type="GO" id="GO:0009279">
    <property type="term" value="C:cell outer membrane"/>
    <property type="evidence" value="ECO:0007669"/>
    <property type="project" value="UniProtKB-SubCell"/>
</dbReference>
<evidence type="ECO:0000313" key="9">
    <source>
        <dbReference type="EMBL" id="BAU48158.1"/>
    </source>
</evidence>
<organism evidence="9 10">
    <name type="scientific">Sulfurifustis variabilis</name>
    <dbReference type="NCBI Taxonomy" id="1675686"/>
    <lineage>
        <taxon>Bacteria</taxon>
        <taxon>Pseudomonadati</taxon>
        <taxon>Pseudomonadota</taxon>
        <taxon>Gammaproteobacteria</taxon>
        <taxon>Acidiferrobacterales</taxon>
        <taxon>Acidiferrobacteraceae</taxon>
        <taxon>Sulfurifustis</taxon>
    </lineage>
</organism>
<comment type="function">
    <text evidence="7">Murein-degrading enzyme that degrades murein glycan strands and insoluble, high-molecular weight murein sacculi, with the concomitant formation of a 1,6-anhydromuramoyl product. Lytic transglycosylases (LTs) play an integral role in the metabolism of the peptidoglycan (PG) sacculus. Their lytic action creates space within the PG sacculus to allow for its expansion as well as for the insertion of various structures such as secretion systems and flagella.</text>
</comment>
<keyword evidence="10" id="KW-1185">Reference proteome</keyword>
<dbReference type="Gene3D" id="1.10.530.10">
    <property type="match status" value="1"/>
</dbReference>
<dbReference type="CDD" id="cd13403">
    <property type="entry name" value="MLTF-like"/>
    <property type="match status" value="1"/>
</dbReference>
<sequence precursor="true">MRHPKRIVHSGQGSLRRRFTGWAALFALALFAACSNPPSNRLEAVQQDGELRVVTYASATTYYDNPEGPAGFEYDLAKEFASELGVELRVVVVDRFADVLPRLLAGDADFAAAGLGDTETRRALVRFTPPYQETRQQVVYRLGSPRPAQVPDLLGREIEVHAGTSYIERLNELKRTYPDLRWIESHDRQTEELLQMVWEGLLDLTIADSNIVAVNSQFFPELQVAFSLPGTERLAWAFPRSDDTSLYDAASKFIENRRASGLLAQLIERYYGAASRSNFINLTVYRLRIQNRLPLYQQQLEESARRHGLDWRLLAALAYQESYWDPGVVSPTGVRGFMMLTRDTAGQLGVKNREDVAESIDGGARYLKQMLDRIPARITGPDRLWFALAAYNVGFYHVEDARILTQRQGGDPDKWTDVKERLPLLANPRWYTTVKYGYARGIEPVRYVNRVRTYYDVLVKIDEEKRAEQTTEAIKLQAPAI</sequence>
<dbReference type="InterPro" id="IPR001638">
    <property type="entry name" value="Solute-binding_3/MltF_N"/>
</dbReference>
<dbReference type="InterPro" id="IPR023346">
    <property type="entry name" value="Lysozyme-like_dom_sf"/>
</dbReference>
<dbReference type="GO" id="GO:0008933">
    <property type="term" value="F:peptidoglycan lytic transglycosylase activity"/>
    <property type="evidence" value="ECO:0007669"/>
    <property type="project" value="UniProtKB-UniRule"/>
</dbReference>
<evidence type="ECO:0000256" key="6">
    <source>
        <dbReference type="ARBA" id="ARBA00023316"/>
    </source>
</evidence>
<dbReference type="PANTHER" id="PTHR35936">
    <property type="entry name" value="MEMBRANE-BOUND LYTIC MUREIN TRANSGLYCOSYLASE F"/>
    <property type="match status" value="1"/>
</dbReference>
<dbReference type="GO" id="GO:0009253">
    <property type="term" value="P:peptidoglycan catabolic process"/>
    <property type="evidence" value="ECO:0007669"/>
    <property type="project" value="TreeGrafter"/>
</dbReference>
<dbReference type="GO" id="GO:0016998">
    <property type="term" value="P:cell wall macromolecule catabolic process"/>
    <property type="evidence" value="ECO:0007669"/>
    <property type="project" value="UniProtKB-UniRule"/>
</dbReference>
<protein>
    <recommendedName>
        <fullName evidence="7">Membrane-bound lytic murein transglycosylase F</fullName>
        <ecNumber evidence="7">4.2.2.n1</ecNumber>
    </recommendedName>
    <alternativeName>
        <fullName evidence="7">Murein lyase F</fullName>
    </alternativeName>
</protein>
<evidence type="ECO:0000256" key="2">
    <source>
        <dbReference type="ARBA" id="ARBA00022729"/>
    </source>
</evidence>
<keyword evidence="6 7" id="KW-0961">Cell wall biogenesis/degradation</keyword>
<gene>
    <name evidence="7" type="primary">mltF</name>
    <name evidence="9" type="ORF">SVA_1596</name>
</gene>
<comment type="subcellular location">
    <subcellularLocation>
        <location evidence="7">Cell outer membrane</location>
        <topology evidence="7">Peripheral membrane protein</topology>
    </subcellularLocation>
    <text evidence="7">Attached to the inner leaflet of the outer membrane.</text>
</comment>
<dbReference type="RefSeq" id="WP_096460700.1">
    <property type="nucleotide sequence ID" value="NZ_AP014936.1"/>
</dbReference>
<evidence type="ECO:0000259" key="8">
    <source>
        <dbReference type="SMART" id="SM00062"/>
    </source>
</evidence>
<dbReference type="SUPFAM" id="SSF53850">
    <property type="entry name" value="Periplasmic binding protein-like II"/>
    <property type="match status" value="1"/>
</dbReference>
<name>A0A1B4V3L3_9GAMM</name>
<comment type="similarity">
    <text evidence="7">In the N-terminal section; belongs to the bacterial solute-binding protein 3 family.</text>
</comment>
<feature type="region of interest" description="LT domain" evidence="7">
    <location>
        <begin position="275"/>
        <end position="481"/>
    </location>
</feature>